<gene>
    <name evidence="1" type="ORF">CD30_11115</name>
</gene>
<dbReference type="EMBL" id="JPVQ01000018">
    <property type="protein sequence ID" value="KGR90484.1"/>
    <property type="molecule type" value="Genomic_DNA"/>
</dbReference>
<dbReference type="PROSITE" id="PS51257">
    <property type="entry name" value="PROKAR_LIPOPROTEIN"/>
    <property type="match status" value="1"/>
</dbReference>
<keyword evidence="2" id="KW-1185">Reference proteome</keyword>
<proteinExistence type="predicted"/>
<evidence type="ECO:0000313" key="2">
    <source>
        <dbReference type="Proteomes" id="UP000030595"/>
    </source>
</evidence>
<accession>A0A0A3J0D9</accession>
<dbReference type="AlphaFoldDB" id="A0A0A3J0D9"/>
<dbReference type="eggNOG" id="ENOG5032V6D">
    <property type="taxonomic scope" value="Bacteria"/>
</dbReference>
<evidence type="ECO:0000313" key="1">
    <source>
        <dbReference type="EMBL" id="KGR90484.1"/>
    </source>
</evidence>
<reference evidence="1 2" key="1">
    <citation type="submission" date="2014-02" db="EMBL/GenBank/DDBJ databases">
        <title>Draft genome sequence of Lysinibacillus massiliensis CCUG 49529.</title>
        <authorList>
            <person name="Zhang F."/>
            <person name="Wang G."/>
            <person name="Zhang L."/>
        </authorList>
    </citation>
    <scope>NUCLEOTIDE SEQUENCE [LARGE SCALE GENOMIC DNA]</scope>
    <source>
        <strain evidence="1 2">CCUG 49529</strain>
    </source>
</reference>
<dbReference type="RefSeq" id="WP_036176622.1">
    <property type="nucleotide sequence ID" value="NZ_AVCZ01000018.1"/>
</dbReference>
<sequence length="190" mass="21334">MRNKWLFIIIIFIVILSGCGTKTNGTGVPSSNYEYENIVESSAENDVFLFKLTSKKAVYQVGEPLEIKAELTYKGDEETIKIAHAASPIWLLTTNLTEDYQFEAAMNEPLIITPLIKNTPYVEQYRFSGGSYFEGAPGKPYSDDLIMQMVKGEFPPGQYEIKGRTDFAVGEDMMGDKINLETSIIFTVIE</sequence>
<dbReference type="OrthoDB" id="2426241at2"/>
<name>A0A0A3J0D9_9BACL</name>
<protein>
    <submittedName>
        <fullName evidence="1">Uncharacterized protein</fullName>
    </submittedName>
</protein>
<organism evidence="1 2">
    <name type="scientific">Ureibacillus massiliensis 4400831 = CIP 108448 = CCUG 49529</name>
    <dbReference type="NCBI Taxonomy" id="1211035"/>
    <lineage>
        <taxon>Bacteria</taxon>
        <taxon>Bacillati</taxon>
        <taxon>Bacillota</taxon>
        <taxon>Bacilli</taxon>
        <taxon>Bacillales</taxon>
        <taxon>Caryophanaceae</taxon>
        <taxon>Ureibacillus</taxon>
    </lineage>
</organism>
<dbReference type="Proteomes" id="UP000030595">
    <property type="component" value="Unassembled WGS sequence"/>
</dbReference>
<comment type="caution">
    <text evidence="1">The sequence shown here is derived from an EMBL/GenBank/DDBJ whole genome shotgun (WGS) entry which is preliminary data.</text>
</comment>